<reference evidence="3" key="2">
    <citation type="submission" date="2019-06" db="EMBL/GenBank/DDBJ databases">
        <title>Co-occurence of chitin degradation, pigmentation and bioactivity in marine Pseudoalteromonas.</title>
        <authorList>
            <person name="Sonnenschein E.C."/>
            <person name="Bech P.K."/>
        </authorList>
    </citation>
    <scope>NUCLEOTIDE SEQUENCE [LARGE SCALE GENOMIC DNA]</scope>
    <source>
        <strain evidence="3">S1189</strain>
    </source>
</reference>
<dbReference type="Pfam" id="PF13621">
    <property type="entry name" value="Cupin_8"/>
    <property type="match status" value="1"/>
</dbReference>
<dbReference type="SMART" id="SM00558">
    <property type="entry name" value="JmjC"/>
    <property type="match status" value="1"/>
</dbReference>
<dbReference type="InterPro" id="IPR003347">
    <property type="entry name" value="JmjC_dom"/>
</dbReference>
<name>A0A5S3YPL9_9GAMM</name>
<dbReference type="OrthoDB" id="479699at2"/>
<dbReference type="Gene3D" id="2.60.120.650">
    <property type="entry name" value="Cupin"/>
    <property type="match status" value="1"/>
</dbReference>
<dbReference type="SUPFAM" id="SSF51197">
    <property type="entry name" value="Clavaminate synthase-like"/>
    <property type="match status" value="1"/>
</dbReference>
<dbReference type="InterPro" id="IPR041667">
    <property type="entry name" value="Cupin_8"/>
</dbReference>
<evidence type="ECO:0000313" key="2">
    <source>
        <dbReference type="EMBL" id="TMP78443.1"/>
    </source>
</evidence>
<protein>
    <submittedName>
        <fullName evidence="2">Cupin-like domain-containing protein</fullName>
    </submittedName>
</protein>
<reference evidence="2 3" key="1">
    <citation type="submission" date="2017-12" db="EMBL/GenBank/DDBJ databases">
        <authorList>
            <person name="Paulsen S."/>
            <person name="Gram L.K."/>
        </authorList>
    </citation>
    <scope>NUCLEOTIDE SEQUENCE [LARGE SCALE GENOMIC DNA]</scope>
    <source>
        <strain evidence="2 3">S1189</strain>
    </source>
</reference>
<sequence length="341" mass="39318">MKAVTHSDIDYHWHKWIFDNLLAGCSVESMVKTVNQSTTCEKSAVIAAIYAAKGHPYIEAAKALKHTLAKRHWLLETYDQLAAMDTRYATQIEKRAAPSFDIFIKEYYSKHLPVVLTGGIQDWPALANWSPAYFEQKFGDKQVEVQFGREKDPLYERNSRQYKKQMLMREYCQLVTQGGASNDYYLTANNNRECLSELATLFDDVGDFAPGYRKPENINTRSHLWFGPKGAFTPLHHDLTNNMLVQVYGRKKVTLIPAAQVENIYNDKHVYSATDFPDVNKEKFPLINKTTPIEIILHPGEAVFIPIGWWHCVESLDISMSISFTDFKVKNDFFSRFPRER</sequence>
<comment type="caution">
    <text evidence="2">The sequence shown here is derived from an EMBL/GenBank/DDBJ whole genome shotgun (WGS) entry which is preliminary data.</text>
</comment>
<evidence type="ECO:0000313" key="3">
    <source>
        <dbReference type="Proteomes" id="UP000307362"/>
    </source>
</evidence>
<dbReference type="PANTHER" id="PTHR12461">
    <property type="entry name" value="HYPOXIA-INDUCIBLE FACTOR 1 ALPHA INHIBITOR-RELATED"/>
    <property type="match status" value="1"/>
</dbReference>
<organism evidence="2 3">
    <name type="scientific">Pseudoalteromonas phenolica</name>
    <dbReference type="NCBI Taxonomy" id="161398"/>
    <lineage>
        <taxon>Bacteria</taxon>
        <taxon>Pseudomonadati</taxon>
        <taxon>Pseudomonadota</taxon>
        <taxon>Gammaproteobacteria</taxon>
        <taxon>Alteromonadales</taxon>
        <taxon>Pseudoalteromonadaceae</taxon>
        <taxon>Pseudoalteromonas</taxon>
    </lineage>
</organism>
<accession>A0A5S3YPL9</accession>
<dbReference type="PANTHER" id="PTHR12461:SF105">
    <property type="entry name" value="HYPOXIA-INDUCIBLE FACTOR 1-ALPHA INHIBITOR"/>
    <property type="match status" value="1"/>
</dbReference>
<feature type="domain" description="JmjC" evidence="1">
    <location>
        <begin position="203"/>
        <end position="341"/>
    </location>
</feature>
<dbReference type="EMBL" id="PNCM01000039">
    <property type="protein sequence ID" value="TMP78443.1"/>
    <property type="molecule type" value="Genomic_DNA"/>
</dbReference>
<dbReference type="PROSITE" id="PS51184">
    <property type="entry name" value="JMJC"/>
    <property type="match status" value="1"/>
</dbReference>
<dbReference type="RefSeq" id="WP_138568636.1">
    <property type="nucleotide sequence ID" value="NZ_PNCM01000039.1"/>
</dbReference>
<gene>
    <name evidence="2" type="ORF">CWB73_16655</name>
</gene>
<dbReference type="AlphaFoldDB" id="A0A5S3YPL9"/>
<evidence type="ECO:0000259" key="1">
    <source>
        <dbReference type="PROSITE" id="PS51184"/>
    </source>
</evidence>
<proteinExistence type="predicted"/>
<dbReference type="Proteomes" id="UP000307362">
    <property type="component" value="Unassembled WGS sequence"/>
</dbReference>